<dbReference type="HOGENOM" id="CLU_014048_3_0_1"/>
<gene>
    <name evidence="1" type="ORF">PV08_07160</name>
</gene>
<dbReference type="AlphaFoldDB" id="A0A0D2B657"/>
<evidence type="ECO:0000313" key="2">
    <source>
        <dbReference type="Proteomes" id="UP000053328"/>
    </source>
</evidence>
<dbReference type="STRING" id="91928.A0A0D2B657"/>
<sequence>MNAGNTKSLTDILYAQKPEKLLPQVLESSYEIPAYKSIVLLVTPGLAHFMDRELFLRPLLETLHGRLLSGPRMRTVRTIAAVVDALPAPQNRGLKPDVLPAEGVALLLTRHLFNNYRILRGQDTTKKEASPPAAFSFLSTLSHGFLSPLWHSRYRLTLPIANTLFLNGQQHTMVSDQWAVPVGYVETKPLVQSTEKLSHVVVNLSYGPETLLDGHIPLQPLTLEREITQCMGNILTKIEVNGASVPASQELESAVAKFVASRPDHGSVAVYALIRPPHIDEESKAVQQLADDGKISLVTSALLRGAKLHKVTGGGGGWGEKAGLLSLEAADTLWPVTQPTMQFPALEDDGSTTSMPKPYEIIEKGSTVEFFVHTGTDPSEKTACLAEPEEAAVQQGRSTTWALGTTSGPEVLTRPVDLEVNADHSPGVRFLPDYFGMLTYGNLALKGTKLPRKEKTSLEDMTLKKWRTRIDVPGSHFILEARPEYYRQAMARKEAARSRGRTRRFSQDH</sequence>
<evidence type="ECO:0000313" key="1">
    <source>
        <dbReference type="EMBL" id="KIW14378.1"/>
    </source>
</evidence>
<dbReference type="Proteomes" id="UP000053328">
    <property type="component" value="Unassembled WGS sequence"/>
</dbReference>
<keyword evidence="2" id="KW-1185">Reference proteome</keyword>
<dbReference type="GeneID" id="27334243"/>
<dbReference type="OrthoDB" id="1744869at2759"/>
<protein>
    <submittedName>
        <fullName evidence="1">Uncharacterized protein</fullName>
    </submittedName>
</protein>
<accession>A0A0D2B657</accession>
<reference evidence="1 2" key="1">
    <citation type="submission" date="2015-01" db="EMBL/GenBank/DDBJ databases">
        <title>The Genome Sequence of Exophiala spinifera CBS89968.</title>
        <authorList>
            <consortium name="The Broad Institute Genomics Platform"/>
            <person name="Cuomo C."/>
            <person name="de Hoog S."/>
            <person name="Gorbushina A."/>
            <person name="Stielow B."/>
            <person name="Teixiera M."/>
            <person name="Abouelleil A."/>
            <person name="Chapman S.B."/>
            <person name="Priest M."/>
            <person name="Young S.K."/>
            <person name="Wortman J."/>
            <person name="Nusbaum C."/>
            <person name="Birren B."/>
        </authorList>
    </citation>
    <scope>NUCLEOTIDE SEQUENCE [LARGE SCALE GENOMIC DNA]</scope>
    <source>
        <strain evidence="1 2">CBS 89968</strain>
    </source>
</reference>
<dbReference type="RefSeq" id="XP_016234594.1">
    <property type="nucleotide sequence ID" value="XM_016381492.1"/>
</dbReference>
<dbReference type="EMBL" id="KN847496">
    <property type="protein sequence ID" value="KIW14378.1"/>
    <property type="molecule type" value="Genomic_DNA"/>
</dbReference>
<name>A0A0D2B657_9EURO</name>
<dbReference type="VEuPathDB" id="FungiDB:PV08_07160"/>
<organism evidence="1 2">
    <name type="scientific">Exophiala spinifera</name>
    <dbReference type="NCBI Taxonomy" id="91928"/>
    <lineage>
        <taxon>Eukaryota</taxon>
        <taxon>Fungi</taxon>
        <taxon>Dikarya</taxon>
        <taxon>Ascomycota</taxon>
        <taxon>Pezizomycotina</taxon>
        <taxon>Eurotiomycetes</taxon>
        <taxon>Chaetothyriomycetidae</taxon>
        <taxon>Chaetothyriales</taxon>
        <taxon>Herpotrichiellaceae</taxon>
        <taxon>Exophiala</taxon>
    </lineage>
</organism>
<proteinExistence type="predicted"/>